<dbReference type="Proteomes" id="UP000032180">
    <property type="component" value="Chromosome 7"/>
</dbReference>
<reference evidence="6 7" key="1">
    <citation type="submission" date="2012-08" db="EMBL/GenBank/DDBJ databases">
        <title>Oryza genome evolution.</title>
        <authorList>
            <person name="Wing R.A."/>
        </authorList>
    </citation>
    <scope>NUCLEOTIDE SEQUENCE</scope>
</reference>
<evidence type="ECO:0000256" key="4">
    <source>
        <dbReference type="ARBA" id="ARBA00022821"/>
    </source>
</evidence>
<keyword evidence="4" id="KW-0611">Plant defense</keyword>
<dbReference type="Gene3D" id="3.10.450.10">
    <property type="match status" value="1"/>
</dbReference>
<comment type="similarity">
    <text evidence="1">Belongs to the cystatin family. Phytocystatin subfamily.</text>
</comment>
<keyword evidence="2" id="KW-0646">Protease inhibitor</keyword>
<proteinExistence type="inferred from homology"/>
<reference evidence="6" key="3">
    <citation type="submission" date="2015-04" db="UniProtKB">
        <authorList>
            <consortium name="EnsemblPlants"/>
        </authorList>
    </citation>
    <scope>IDENTIFICATION</scope>
</reference>
<dbReference type="GO" id="GO:0004869">
    <property type="term" value="F:cysteine-type endopeptidase inhibitor activity"/>
    <property type="evidence" value="ECO:0007669"/>
    <property type="project" value="UniProtKB-KW"/>
</dbReference>
<reference evidence="7" key="2">
    <citation type="submission" date="2013-12" db="EMBL/GenBank/DDBJ databases">
        <authorList>
            <person name="Yu Y."/>
            <person name="Lee S."/>
            <person name="de Baynast K."/>
            <person name="Wissotski M."/>
            <person name="Liu L."/>
            <person name="Talag J."/>
            <person name="Goicoechea J."/>
            <person name="Angelova A."/>
            <person name="Jetty R."/>
            <person name="Kudrna D."/>
            <person name="Golser W."/>
            <person name="Rivera L."/>
            <person name="Zhang J."/>
            <person name="Wing R."/>
        </authorList>
    </citation>
    <scope>NUCLEOTIDE SEQUENCE</scope>
</reference>
<keyword evidence="3" id="KW-0789">Thiol protease inhibitor</keyword>
<name>A0A0D9WY58_9ORYZ</name>
<feature type="domain" description="Cystatin" evidence="5">
    <location>
        <begin position="24"/>
        <end position="79"/>
    </location>
</feature>
<dbReference type="PANTHER" id="PTHR47364">
    <property type="entry name" value="CYSTEINE PROTEINASE INHIBITOR 5"/>
    <property type="match status" value="1"/>
</dbReference>
<dbReference type="InterPro" id="IPR046350">
    <property type="entry name" value="Cystatin_sf"/>
</dbReference>
<dbReference type="Gramene" id="LPERR07G10130.1">
    <property type="protein sequence ID" value="LPERR07G10130.1"/>
    <property type="gene ID" value="LPERR07G10130"/>
</dbReference>
<dbReference type="PANTHER" id="PTHR47364:SF2">
    <property type="entry name" value="CYSTEINE PROTEINASE INHIBITOR 5"/>
    <property type="match status" value="1"/>
</dbReference>
<dbReference type="AlphaFoldDB" id="A0A0D9WY58"/>
<dbReference type="HOGENOM" id="CLU_2458069_0_0_1"/>
<dbReference type="GO" id="GO:0006952">
    <property type="term" value="P:defense response"/>
    <property type="evidence" value="ECO:0007669"/>
    <property type="project" value="UniProtKB-KW"/>
</dbReference>
<organism evidence="6 7">
    <name type="scientific">Leersia perrieri</name>
    <dbReference type="NCBI Taxonomy" id="77586"/>
    <lineage>
        <taxon>Eukaryota</taxon>
        <taxon>Viridiplantae</taxon>
        <taxon>Streptophyta</taxon>
        <taxon>Embryophyta</taxon>
        <taxon>Tracheophyta</taxon>
        <taxon>Spermatophyta</taxon>
        <taxon>Magnoliopsida</taxon>
        <taxon>Liliopsida</taxon>
        <taxon>Poales</taxon>
        <taxon>Poaceae</taxon>
        <taxon>BOP clade</taxon>
        <taxon>Oryzoideae</taxon>
        <taxon>Oryzeae</taxon>
        <taxon>Oryzinae</taxon>
        <taxon>Leersia</taxon>
    </lineage>
</organism>
<evidence type="ECO:0000256" key="3">
    <source>
        <dbReference type="ARBA" id="ARBA00022704"/>
    </source>
</evidence>
<evidence type="ECO:0000313" key="7">
    <source>
        <dbReference type="Proteomes" id="UP000032180"/>
    </source>
</evidence>
<dbReference type="InterPro" id="IPR000010">
    <property type="entry name" value="Cystatin_dom"/>
</dbReference>
<dbReference type="EnsemblPlants" id="LPERR07G10130.1">
    <property type="protein sequence ID" value="LPERR07G10130.1"/>
    <property type="gene ID" value="LPERR07G10130"/>
</dbReference>
<evidence type="ECO:0000256" key="2">
    <source>
        <dbReference type="ARBA" id="ARBA00022690"/>
    </source>
</evidence>
<evidence type="ECO:0000256" key="1">
    <source>
        <dbReference type="ARBA" id="ARBA00007233"/>
    </source>
</evidence>
<keyword evidence="7" id="KW-1185">Reference proteome</keyword>
<dbReference type="CDD" id="cd00042">
    <property type="entry name" value="CY"/>
    <property type="match status" value="1"/>
</dbReference>
<sequence>MYFQSVTVNLVATVADVVGGWSPIEDINDLHIQELGEWAVSEHNKVSTTSALTFSKVTSGEQQVVNGMNYRLFIAASTSNSVGYPPSTD</sequence>
<evidence type="ECO:0000259" key="5">
    <source>
        <dbReference type="Pfam" id="PF16845"/>
    </source>
</evidence>
<evidence type="ECO:0000313" key="6">
    <source>
        <dbReference type="EnsemblPlants" id="LPERR07G10130.1"/>
    </source>
</evidence>
<dbReference type="Pfam" id="PF16845">
    <property type="entry name" value="SQAPI"/>
    <property type="match status" value="1"/>
</dbReference>
<accession>A0A0D9WY58</accession>
<dbReference type="STRING" id="77586.A0A0D9WY58"/>
<protein>
    <recommendedName>
        <fullName evidence="5">Cystatin domain-containing protein</fullName>
    </recommendedName>
</protein>
<dbReference type="SUPFAM" id="SSF54403">
    <property type="entry name" value="Cystatin/monellin"/>
    <property type="match status" value="1"/>
</dbReference>